<dbReference type="OrthoDB" id="9812818at2"/>
<comment type="similarity">
    <text evidence="1">Belongs to the UPF0637 family.</text>
</comment>
<evidence type="ECO:0000313" key="4">
    <source>
        <dbReference type="Proteomes" id="UP000254956"/>
    </source>
</evidence>
<evidence type="ECO:0000313" key="5">
    <source>
        <dbReference type="Proteomes" id="UP000321598"/>
    </source>
</evidence>
<reference evidence="2 5" key="2">
    <citation type="submission" date="2019-07" db="EMBL/GenBank/DDBJ databases">
        <title>Whole genome shotgun sequence of Staphylococcus arlettae NBRC 109765.</title>
        <authorList>
            <person name="Hosoyama A."/>
            <person name="Uohara A."/>
            <person name="Ohji S."/>
            <person name="Ichikawa N."/>
        </authorList>
    </citation>
    <scope>NUCLEOTIDE SEQUENCE [LARGE SCALE GENOMIC DNA]</scope>
    <source>
        <strain evidence="2 5">NBRC 109765</strain>
    </source>
</reference>
<dbReference type="Pfam" id="PF06335">
    <property type="entry name" value="DUF1054"/>
    <property type="match status" value="1"/>
</dbReference>
<proteinExistence type="inferred from homology"/>
<dbReference type="Proteomes" id="UP000321598">
    <property type="component" value="Unassembled WGS sequence"/>
</dbReference>
<evidence type="ECO:0000313" key="3">
    <source>
        <dbReference type="EMBL" id="SUJ21127.1"/>
    </source>
</evidence>
<dbReference type="RefSeq" id="WP_103388158.1">
    <property type="nucleotide sequence ID" value="NZ_BKAV01000018.1"/>
</dbReference>
<reference evidence="3 4" key="1">
    <citation type="submission" date="2018-06" db="EMBL/GenBank/DDBJ databases">
        <authorList>
            <consortium name="Pathogen Informatics"/>
            <person name="Doyle S."/>
        </authorList>
    </citation>
    <scope>NUCLEOTIDE SEQUENCE [LARGE SCALE GENOMIC DNA]</scope>
    <source>
        <strain evidence="3 4">NCTC12413</strain>
    </source>
</reference>
<evidence type="ECO:0000256" key="1">
    <source>
        <dbReference type="HAMAP-Rule" id="MF_01851"/>
    </source>
</evidence>
<evidence type="ECO:0000313" key="2">
    <source>
        <dbReference type="EMBL" id="GEQ00628.1"/>
    </source>
</evidence>
<gene>
    <name evidence="3" type="ORF">NCTC12413_01845</name>
    <name evidence="2" type="ORF">SAR03_16650</name>
</gene>
<dbReference type="GeneID" id="97288156"/>
<dbReference type="EMBL" id="BKAV01000018">
    <property type="protein sequence ID" value="GEQ00628.1"/>
    <property type="molecule type" value="Genomic_DNA"/>
</dbReference>
<organism evidence="3 4">
    <name type="scientific">Staphylococcus arlettae</name>
    <dbReference type="NCBI Taxonomy" id="29378"/>
    <lineage>
        <taxon>Bacteria</taxon>
        <taxon>Bacillati</taxon>
        <taxon>Bacillota</taxon>
        <taxon>Bacilli</taxon>
        <taxon>Bacillales</taxon>
        <taxon>Staphylococcaceae</taxon>
        <taxon>Staphylococcus</taxon>
    </lineage>
</organism>
<protein>
    <recommendedName>
        <fullName evidence="1">UPF0637 protein NCTC12413_01845</fullName>
    </recommendedName>
</protein>
<sequence length="204" mass="23701">MTKYTFKPKDFKTFSIPGLDARMSALDDNIRPQLHELGDYFSQFLETATGETFYPHVAKHARRVVNPPKDTWVAFATNKRGYKMQPHFQIGLFESQLFVMYGIMHEAKNKGQQVAVFENNMDALKQLPADYSISLDHMTQEKTYIKDMDDASIQEAIERVKNVKKGEFFVARTLEPNANELKSDKAFLTFLEDTFTQLLQFYKF</sequence>
<dbReference type="STRING" id="1212545.SARL_10656"/>
<dbReference type="Gene3D" id="3.30.930.20">
    <property type="entry name" value="Protein of unknown function DUF1054"/>
    <property type="match status" value="1"/>
</dbReference>
<dbReference type="PIRSF" id="PIRSF021332">
    <property type="entry name" value="DUF1054"/>
    <property type="match status" value="1"/>
</dbReference>
<dbReference type="InterPro" id="IPR009403">
    <property type="entry name" value="UPF0637"/>
</dbReference>
<keyword evidence="5" id="KW-1185">Reference proteome</keyword>
<dbReference type="HAMAP" id="MF_01851">
    <property type="entry name" value="UPF0637"/>
    <property type="match status" value="1"/>
</dbReference>
<dbReference type="SUPFAM" id="SSF142913">
    <property type="entry name" value="YktB/PF0168-like"/>
    <property type="match status" value="1"/>
</dbReference>
<dbReference type="EMBL" id="UGZE01000001">
    <property type="protein sequence ID" value="SUJ21127.1"/>
    <property type="molecule type" value="Genomic_DNA"/>
</dbReference>
<dbReference type="AlphaFoldDB" id="A0A2T7BRY9"/>
<name>A0A2T7BRY9_9STAP</name>
<dbReference type="InterPro" id="IPR053707">
    <property type="entry name" value="UPF0637_domain_sf"/>
</dbReference>
<accession>A0A2T7BRY9</accession>
<dbReference type="Proteomes" id="UP000254956">
    <property type="component" value="Unassembled WGS sequence"/>
</dbReference>